<proteinExistence type="predicted"/>
<protein>
    <submittedName>
        <fullName evidence="2">Uncharacterized protein</fullName>
    </submittedName>
</protein>
<evidence type="ECO:0000313" key="2">
    <source>
        <dbReference type="EMBL" id="KNC72434.1"/>
    </source>
</evidence>
<evidence type="ECO:0000313" key="3">
    <source>
        <dbReference type="Proteomes" id="UP000054560"/>
    </source>
</evidence>
<dbReference type="GeneID" id="25915512"/>
<feature type="non-terminal residue" evidence="2">
    <location>
        <position position="1"/>
    </location>
</feature>
<keyword evidence="3" id="KW-1185">Reference proteome</keyword>
<reference evidence="2 3" key="1">
    <citation type="submission" date="2011-02" db="EMBL/GenBank/DDBJ databases">
        <title>The Genome Sequence of Sphaeroforma arctica JP610.</title>
        <authorList>
            <consortium name="The Broad Institute Genome Sequencing Platform"/>
            <person name="Russ C."/>
            <person name="Cuomo C."/>
            <person name="Young S.K."/>
            <person name="Zeng Q."/>
            <person name="Gargeya S."/>
            <person name="Alvarado L."/>
            <person name="Berlin A."/>
            <person name="Chapman S.B."/>
            <person name="Chen Z."/>
            <person name="Freedman E."/>
            <person name="Gellesch M."/>
            <person name="Goldberg J."/>
            <person name="Griggs A."/>
            <person name="Gujja S."/>
            <person name="Heilman E."/>
            <person name="Heiman D."/>
            <person name="Howarth C."/>
            <person name="Mehta T."/>
            <person name="Neiman D."/>
            <person name="Pearson M."/>
            <person name="Roberts A."/>
            <person name="Saif S."/>
            <person name="Shea T."/>
            <person name="Shenoy N."/>
            <person name="Sisk P."/>
            <person name="Stolte C."/>
            <person name="Sykes S."/>
            <person name="White J."/>
            <person name="Yandava C."/>
            <person name="Burger G."/>
            <person name="Gray M.W."/>
            <person name="Holland P.W.H."/>
            <person name="King N."/>
            <person name="Lang F.B.F."/>
            <person name="Roger A.J."/>
            <person name="Ruiz-Trillo I."/>
            <person name="Haas B."/>
            <person name="Nusbaum C."/>
            <person name="Birren B."/>
        </authorList>
    </citation>
    <scope>NUCLEOTIDE SEQUENCE [LARGE SCALE GENOMIC DNA]</scope>
    <source>
        <strain evidence="2 3">JP610</strain>
    </source>
</reference>
<dbReference type="EMBL" id="KQ247055">
    <property type="protein sequence ID" value="KNC72434.1"/>
    <property type="molecule type" value="Genomic_DNA"/>
</dbReference>
<organism evidence="2 3">
    <name type="scientific">Sphaeroforma arctica JP610</name>
    <dbReference type="NCBI Taxonomy" id="667725"/>
    <lineage>
        <taxon>Eukaryota</taxon>
        <taxon>Ichthyosporea</taxon>
        <taxon>Ichthyophonida</taxon>
        <taxon>Sphaeroforma</taxon>
    </lineage>
</organism>
<dbReference type="AlphaFoldDB" id="A0A0L0F719"/>
<dbReference type="RefSeq" id="XP_014146336.1">
    <property type="nucleotide sequence ID" value="XM_014290861.1"/>
</dbReference>
<feature type="region of interest" description="Disordered" evidence="1">
    <location>
        <begin position="30"/>
        <end position="67"/>
    </location>
</feature>
<gene>
    <name evidence="2" type="ORF">SARC_15008</name>
</gene>
<sequence length="67" mass="6757">LTPTVSLRFASSGTLSRGLPPSLVALARASGPGPWGIPDNGRQTAHSATQATGSPHSTLLSPDSVLH</sequence>
<evidence type="ECO:0000256" key="1">
    <source>
        <dbReference type="SAM" id="MobiDB-lite"/>
    </source>
</evidence>
<name>A0A0L0F719_9EUKA</name>
<feature type="compositionally biased region" description="Polar residues" evidence="1">
    <location>
        <begin position="41"/>
        <end position="61"/>
    </location>
</feature>
<dbReference type="Proteomes" id="UP000054560">
    <property type="component" value="Unassembled WGS sequence"/>
</dbReference>
<accession>A0A0L0F719</accession>